<keyword evidence="6 8" id="KW-0472">Membrane</keyword>
<dbReference type="RefSeq" id="WP_145671225.1">
    <property type="nucleotide sequence ID" value="NZ_VIWO01000006.1"/>
</dbReference>
<feature type="domain" description="TonB-dependent receptor-like beta-barrel" evidence="11">
    <location>
        <begin position="432"/>
        <end position="884"/>
    </location>
</feature>
<dbReference type="Gene3D" id="2.60.40.1120">
    <property type="entry name" value="Carboxypeptidase-like, regulatory domain"/>
    <property type="match status" value="1"/>
</dbReference>
<dbReference type="Pfam" id="PF13715">
    <property type="entry name" value="CarbopepD_reg_2"/>
    <property type="match status" value="1"/>
</dbReference>
<dbReference type="InterPro" id="IPR008969">
    <property type="entry name" value="CarboxyPept-like_regulatory"/>
</dbReference>
<evidence type="ECO:0000256" key="3">
    <source>
        <dbReference type="ARBA" id="ARBA00022452"/>
    </source>
</evidence>
<dbReference type="Pfam" id="PF00593">
    <property type="entry name" value="TonB_dep_Rec_b-barrel"/>
    <property type="match status" value="1"/>
</dbReference>
<comment type="subcellular location">
    <subcellularLocation>
        <location evidence="1 8">Cell outer membrane</location>
        <topology evidence="1 8">Multi-pass membrane protein</topology>
    </subcellularLocation>
</comment>
<evidence type="ECO:0000256" key="5">
    <source>
        <dbReference type="ARBA" id="ARBA00023077"/>
    </source>
</evidence>
<dbReference type="SUPFAM" id="SSF56935">
    <property type="entry name" value="Porins"/>
    <property type="match status" value="1"/>
</dbReference>
<gene>
    <name evidence="13" type="ORF">FHW36_1069</name>
</gene>
<evidence type="ECO:0000256" key="6">
    <source>
        <dbReference type="ARBA" id="ARBA00023136"/>
    </source>
</evidence>
<dbReference type="InterPro" id="IPR037066">
    <property type="entry name" value="Plug_dom_sf"/>
</dbReference>
<accession>A0A561PL01</accession>
<keyword evidence="2 8" id="KW-0813">Transport</keyword>
<keyword evidence="7 8" id="KW-0998">Cell outer membrane</keyword>
<dbReference type="Gene3D" id="2.170.130.10">
    <property type="entry name" value="TonB-dependent receptor, plug domain"/>
    <property type="match status" value="1"/>
</dbReference>
<keyword evidence="10" id="KW-0732">Signal</keyword>
<dbReference type="InterPro" id="IPR036942">
    <property type="entry name" value="Beta-barrel_TonB_sf"/>
</dbReference>
<keyword evidence="5 9" id="KW-0798">TonB box</keyword>
<dbReference type="InterPro" id="IPR012910">
    <property type="entry name" value="Plug_dom"/>
</dbReference>
<dbReference type="AlphaFoldDB" id="A0A561PL01"/>
<dbReference type="InterPro" id="IPR000531">
    <property type="entry name" value="Beta-barrel_TonB"/>
</dbReference>
<evidence type="ECO:0000313" key="14">
    <source>
        <dbReference type="Proteomes" id="UP000320811"/>
    </source>
</evidence>
<dbReference type="Proteomes" id="UP000320811">
    <property type="component" value="Unassembled WGS sequence"/>
</dbReference>
<comment type="caution">
    <text evidence="13">The sequence shown here is derived from an EMBL/GenBank/DDBJ whole genome shotgun (WGS) entry which is preliminary data.</text>
</comment>
<organism evidence="13 14">
    <name type="scientific">Chitinophaga polysaccharea</name>
    <dbReference type="NCBI Taxonomy" id="1293035"/>
    <lineage>
        <taxon>Bacteria</taxon>
        <taxon>Pseudomonadati</taxon>
        <taxon>Bacteroidota</taxon>
        <taxon>Chitinophagia</taxon>
        <taxon>Chitinophagales</taxon>
        <taxon>Chitinophagaceae</taxon>
        <taxon>Chitinophaga</taxon>
    </lineage>
</organism>
<evidence type="ECO:0000256" key="4">
    <source>
        <dbReference type="ARBA" id="ARBA00022692"/>
    </source>
</evidence>
<comment type="similarity">
    <text evidence="8 9">Belongs to the TonB-dependent receptor family.</text>
</comment>
<dbReference type="InterPro" id="IPR039426">
    <property type="entry name" value="TonB-dep_rcpt-like"/>
</dbReference>
<evidence type="ECO:0000256" key="10">
    <source>
        <dbReference type="SAM" id="SignalP"/>
    </source>
</evidence>
<sequence>MNKRYLIKLICLLLLLAGSRSMVYAQQAVTIKGRVTDATSREGIPGVTIIDIKNNKGLGVTDANGRFTITADPDKSIQFRYIGYRFETVKIGKATMLNVTLSAENKSLKEAVIVGYQKRTKETVSGSVAVISGKELQDVPVSNIQELLQGKVAGLNIQNNTGAPGFRGTMSVRGVSQLNVSGGGDQAYLTSNNPLLVIDNVPVDFDGGISQSMLQPGAATGPLALIPPEDVQSIEVMKDAQATALYGSRGANGVIVVTTKKGNSPTPIIDINSSIFINLPPKLRPTIGGNLERRYRISSILQNAMSIDDARDILSQIGSLKSTDGSQFLTDSLNPFYNNSTDWQGLFYQTTLNTNNNVQISGGNVKMNYKANFAYQMNQGVLKNTGFNKYSLNMQLNMQPMPRLRIGAQLFSALGQKQRGNGGGLTGNGAGNSFTSSLLPGPSKFIGNPQLDGYENNVDDNNTVNIRGFLDVDYELLSGLRINSTTSYDYYTDTRDRFNMSFSNNNATGLYGFVGRHDELNTRNGVNYSYSTNKRDQEKGHNIYASVFSEINLKSDDQHVRDVRNGPNDYYWGPRGYSPRFYPGNPWNNASEVNVNGTPVSYVYHAASWAGFLSYNFRTKYSIDLAYRLDGSSAAGINNPYTKNPSVGLRWNFNKENLMRQWSWLDYGSVRVTYGVNSRPSATLLNSLGVYKGTGAYNNSTSIIPEFSVLANPSMEPEKSSQFNFGVDLGLFKGRVEIIYDTYYKNNYNIVRDNFLPNSLGYSKIQVNGGAIVNYGHELALTVRPVVHLNPQGFQWTVSLNGAYNDGVLTKLPGGSQFYLNKDDIYNQGTALKVGRNPQSNYLFETLGIYNATADVPVDPVRGVRFKAGGGFLQAGDPIWKDLNGDYSLTDADYVIMGNPEPKLVGGFNNTFSYRNFSLSIYCSYLYDRSVLNNAIAARINRLLYPYVQYTPTNAGVQGPVNLYDISLIDYWKANGGSATHPAIVSSFYRDAMVQPNRLNQSLYMEDGSYFKINQISLAYQFRGFDFMKKLRLRLLRAYFTAYNVAMFSKYTGPNPETVTSLGRDDINGYPNARSFTIGIGAQF</sequence>
<evidence type="ECO:0000256" key="2">
    <source>
        <dbReference type="ARBA" id="ARBA00022448"/>
    </source>
</evidence>
<feature type="chain" id="PRO_5022119603" evidence="10">
    <location>
        <begin position="26"/>
        <end position="1084"/>
    </location>
</feature>
<dbReference type="PROSITE" id="PS52016">
    <property type="entry name" value="TONB_DEPENDENT_REC_3"/>
    <property type="match status" value="1"/>
</dbReference>
<dbReference type="InterPro" id="IPR023997">
    <property type="entry name" value="TonB-dep_OMP_SusC/RagA_CS"/>
</dbReference>
<proteinExistence type="inferred from homology"/>
<reference evidence="13 14" key="1">
    <citation type="submission" date="2019-06" db="EMBL/GenBank/DDBJ databases">
        <title>Sorghum-associated microbial communities from plants grown in Nebraska, USA.</title>
        <authorList>
            <person name="Schachtman D."/>
        </authorList>
    </citation>
    <scope>NUCLEOTIDE SEQUENCE [LARGE SCALE GENOMIC DNA]</scope>
    <source>
        <strain evidence="13 14">1209</strain>
    </source>
</reference>
<dbReference type="NCBIfam" id="TIGR04057">
    <property type="entry name" value="SusC_RagA_signa"/>
    <property type="match status" value="1"/>
</dbReference>
<protein>
    <submittedName>
        <fullName evidence="13">TonB-linked SusC/RagA family outer membrane protein</fullName>
    </submittedName>
</protein>
<evidence type="ECO:0000313" key="13">
    <source>
        <dbReference type="EMBL" id="TWF38788.1"/>
    </source>
</evidence>
<keyword evidence="14" id="KW-1185">Reference proteome</keyword>
<evidence type="ECO:0000256" key="8">
    <source>
        <dbReference type="PROSITE-ProRule" id="PRU01360"/>
    </source>
</evidence>
<dbReference type="SUPFAM" id="SSF49464">
    <property type="entry name" value="Carboxypeptidase regulatory domain-like"/>
    <property type="match status" value="1"/>
</dbReference>
<evidence type="ECO:0000256" key="7">
    <source>
        <dbReference type="ARBA" id="ARBA00023237"/>
    </source>
</evidence>
<dbReference type="Gene3D" id="2.40.170.20">
    <property type="entry name" value="TonB-dependent receptor, beta-barrel domain"/>
    <property type="match status" value="1"/>
</dbReference>
<evidence type="ECO:0000259" key="12">
    <source>
        <dbReference type="Pfam" id="PF07715"/>
    </source>
</evidence>
<evidence type="ECO:0000259" key="11">
    <source>
        <dbReference type="Pfam" id="PF00593"/>
    </source>
</evidence>
<dbReference type="InterPro" id="IPR023996">
    <property type="entry name" value="TonB-dep_OMP_SusC/RagA"/>
</dbReference>
<name>A0A561PL01_9BACT</name>
<feature type="domain" description="TonB-dependent receptor plug" evidence="12">
    <location>
        <begin position="121"/>
        <end position="254"/>
    </location>
</feature>
<dbReference type="OrthoDB" id="9768177at2"/>
<evidence type="ECO:0000256" key="1">
    <source>
        <dbReference type="ARBA" id="ARBA00004571"/>
    </source>
</evidence>
<keyword evidence="4 8" id="KW-0812">Transmembrane</keyword>
<dbReference type="GO" id="GO:0009279">
    <property type="term" value="C:cell outer membrane"/>
    <property type="evidence" value="ECO:0007669"/>
    <property type="project" value="UniProtKB-SubCell"/>
</dbReference>
<evidence type="ECO:0000256" key="9">
    <source>
        <dbReference type="RuleBase" id="RU003357"/>
    </source>
</evidence>
<dbReference type="EMBL" id="VIWO01000006">
    <property type="protein sequence ID" value="TWF38788.1"/>
    <property type="molecule type" value="Genomic_DNA"/>
</dbReference>
<dbReference type="NCBIfam" id="TIGR04056">
    <property type="entry name" value="OMP_RagA_SusC"/>
    <property type="match status" value="1"/>
</dbReference>
<dbReference type="Pfam" id="PF07715">
    <property type="entry name" value="Plug"/>
    <property type="match status" value="1"/>
</dbReference>
<keyword evidence="3 8" id="KW-1134">Transmembrane beta strand</keyword>
<feature type="signal peptide" evidence="10">
    <location>
        <begin position="1"/>
        <end position="25"/>
    </location>
</feature>